<sequence>MDFDMSDSTPTAPAKRPSLFRKAFTTHLYVTVLVSIVLGALVGLIWPNVGTALQPLGDGWISLIRMLIGPVVFCAIVTGIASAGQLAGVGRIGLKALVYFEVVTTIALIVGLVVVDVIKPGAGVNADPDDLAITGSAEKYISTAENTHWYSFLINIIPDTVVSAFTGHSILQVLLVALLFAISLRAVGTPAAPVVKGIKIVGDIFFDMVRLVLYLAPIGAFGAMAYATGAYGWSTLQSLASLVVTFWVTGILFCLTVFGIICRMAGIRVLRLYGYFKPEILVTLGTSNYEAVMPQLMEKLIKIGCPPRIVNLVVPAGYAFNSDGVCLYLGFSSLFLAQAFGIDMSLTQQLALLAVFLITSKGAAGVAGAGFVILAATLPTTGVIPVAGIMLILGVDRFMSTMRGLVSLSGQMLGSIVVSRWEKQFDPTYATEVMKGHTTPAVIDAEPAIAPQEFAAK</sequence>
<dbReference type="Proteomes" id="UP000005951">
    <property type="component" value="Unassembled WGS sequence"/>
</dbReference>
<dbReference type="GO" id="GO:0070778">
    <property type="term" value="P:L-aspartate transmembrane transport"/>
    <property type="evidence" value="ECO:0007669"/>
    <property type="project" value="TreeGrafter"/>
</dbReference>
<dbReference type="AlphaFoldDB" id="K8X5D8"/>
<accession>K8X5D8</accession>
<dbReference type="Pfam" id="PF00375">
    <property type="entry name" value="SDF"/>
    <property type="match status" value="1"/>
</dbReference>
<organism evidence="9 10">
    <name type="scientific">Rhodococcus opacus M213</name>
    <dbReference type="NCBI Taxonomy" id="1129896"/>
    <lineage>
        <taxon>Bacteria</taxon>
        <taxon>Bacillati</taxon>
        <taxon>Actinomycetota</taxon>
        <taxon>Actinomycetes</taxon>
        <taxon>Mycobacteriales</taxon>
        <taxon>Nocardiaceae</taxon>
        <taxon>Rhodococcus</taxon>
    </lineage>
</organism>
<keyword evidence="4 8" id="KW-0812">Transmembrane</keyword>
<feature type="transmembrane region" description="Helical" evidence="8">
    <location>
        <begin position="169"/>
        <end position="187"/>
    </location>
</feature>
<feature type="transmembrane region" description="Helical" evidence="8">
    <location>
        <begin position="208"/>
        <end position="227"/>
    </location>
</feature>
<dbReference type="GO" id="GO:0015366">
    <property type="term" value="F:malate:proton symporter activity"/>
    <property type="evidence" value="ECO:0007669"/>
    <property type="project" value="TreeGrafter"/>
</dbReference>
<reference evidence="9 10" key="1">
    <citation type="journal article" date="2013" name="Genome Announc.">
        <title>Draft Genome Sequence of Rhodococcus opacus Strain M213 Shows a Diverse Catabolic Potential.</title>
        <authorList>
            <person name="Pathak A."/>
            <person name="Green S.J."/>
            <person name="Ogram A."/>
            <person name="Chauhan A."/>
        </authorList>
    </citation>
    <scope>NUCLEOTIDE SEQUENCE [LARGE SCALE GENOMIC DNA]</scope>
    <source>
        <strain evidence="9 10">M213</strain>
    </source>
</reference>
<evidence type="ECO:0000256" key="7">
    <source>
        <dbReference type="ARBA" id="ARBA00023136"/>
    </source>
</evidence>
<dbReference type="PANTHER" id="PTHR42865:SF1">
    <property type="entry name" value="AEROBIC C4-DICARBOXYLATE TRANSPORT PROTEIN"/>
    <property type="match status" value="1"/>
</dbReference>
<keyword evidence="6 8" id="KW-1133">Transmembrane helix</keyword>
<dbReference type="InterPro" id="IPR001991">
    <property type="entry name" value="Na-dicarboxylate_symporter"/>
</dbReference>
<dbReference type="GO" id="GO:0015141">
    <property type="term" value="F:succinate transmembrane transporter activity"/>
    <property type="evidence" value="ECO:0007669"/>
    <property type="project" value="TreeGrafter"/>
</dbReference>
<comment type="caution">
    <text evidence="9">The sequence shown here is derived from an EMBL/GenBank/DDBJ whole genome shotgun (WGS) entry which is preliminary data.</text>
</comment>
<evidence type="ECO:0000256" key="3">
    <source>
        <dbReference type="ARBA" id="ARBA00022475"/>
    </source>
</evidence>
<evidence type="ECO:0000256" key="6">
    <source>
        <dbReference type="ARBA" id="ARBA00022989"/>
    </source>
</evidence>
<keyword evidence="5" id="KW-0769">Symport</keyword>
<dbReference type="GO" id="GO:0015138">
    <property type="term" value="F:fumarate transmembrane transporter activity"/>
    <property type="evidence" value="ECO:0007669"/>
    <property type="project" value="TreeGrafter"/>
</dbReference>
<protein>
    <submittedName>
        <fullName evidence="9">C4-dicarboxylate transport protein</fullName>
    </submittedName>
</protein>
<evidence type="ECO:0000313" key="9">
    <source>
        <dbReference type="EMBL" id="EKT76653.1"/>
    </source>
</evidence>
<keyword evidence="7 8" id="KW-0472">Membrane</keyword>
<evidence type="ECO:0000256" key="8">
    <source>
        <dbReference type="SAM" id="Phobius"/>
    </source>
</evidence>
<feature type="transmembrane region" description="Helical" evidence="8">
    <location>
        <begin position="28"/>
        <end position="47"/>
    </location>
</feature>
<feature type="transmembrane region" description="Helical" evidence="8">
    <location>
        <begin position="382"/>
        <end position="399"/>
    </location>
</feature>
<dbReference type="Gene3D" id="1.10.3860.10">
    <property type="entry name" value="Sodium:dicarboxylate symporter"/>
    <property type="match status" value="1"/>
</dbReference>
<keyword evidence="2" id="KW-0813">Transport</keyword>
<feature type="transmembrane region" description="Helical" evidence="8">
    <location>
        <begin position="59"/>
        <end position="84"/>
    </location>
</feature>
<evidence type="ECO:0000256" key="5">
    <source>
        <dbReference type="ARBA" id="ARBA00022847"/>
    </source>
</evidence>
<dbReference type="PRINTS" id="PR00173">
    <property type="entry name" value="EDTRNSPORT"/>
</dbReference>
<evidence type="ECO:0000256" key="4">
    <source>
        <dbReference type="ARBA" id="ARBA00022692"/>
    </source>
</evidence>
<dbReference type="SUPFAM" id="SSF118215">
    <property type="entry name" value="Proton glutamate symport protein"/>
    <property type="match status" value="1"/>
</dbReference>
<keyword evidence="3" id="KW-1003">Cell membrane</keyword>
<evidence type="ECO:0000256" key="2">
    <source>
        <dbReference type="ARBA" id="ARBA00022448"/>
    </source>
</evidence>
<dbReference type="InterPro" id="IPR036458">
    <property type="entry name" value="Na:dicarbo_symporter_sf"/>
</dbReference>
<dbReference type="FunFam" id="1.10.3860.10:FF:000001">
    <property type="entry name" value="C4-dicarboxylate transport protein"/>
    <property type="match status" value="1"/>
</dbReference>
<dbReference type="PANTHER" id="PTHR42865">
    <property type="entry name" value="PROTON/GLUTAMATE-ASPARTATE SYMPORTER"/>
    <property type="match status" value="1"/>
</dbReference>
<proteinExistence type="predicted"/>
<dbReference type="EMBL" id="AJYC02000222">
    <property type="protein sequence ID" value="EKT76653.1"/>
    <property type="molecule type" value="Genomic_DNA"/>
</dbReference>
<feature type="transmembrane region" description="Helical" evidence="8">
    <location>
        <begin position="239"/>
        <end position="262"/>
    </location>
</feature>
<dbReference type="GO" id="GO:0005886">
    <property type="term" value="C:plasma membrane"/>
    <property type="evidence" value="ECO:0007669"/>
    <property type="project" value="UniProtKB-SubCell"/>
</dbReference>
<gene>
    <name evidence="9" type="ORF">WSS_A41650</name>
</gene>
<evidence type="ECO:0000256" key="1">
    <source>
        <dbReference type="ARBA" id="ARBA00004651"/>
    </source>
</evidence>
<name>K8X5D8_RHOOP</name>
<feature type="transmembrane region" description="Helical" evidence="8">
    <location>
        <begin position="96"/>
        <end position="118"/>
    </location>
</feature>
<comment type="subcellular location">
    <subcellularLocation>
        <location evidence="1">Cell membrane</location>
        <topology evidence="1">Multi-pass membrane protein</topology>
    </subcellularLocation>
</comment>
<evidence type="ECO:0000313" key="10">
    <source>
        <dbReference type="Proteomes" id="UP000005951"/>
    </source>
</evidence>